<accession>A0A0F8XYP3</accession>
<reference evidence="1" key="1">
    <citation type="journal article" date="2015" name="Nature">
        <title>Complex archaea that bridge the gap between prokaryotes and eukaryotes.</title>
        <authorList>
            <person name="Spang A."/>
            <person name="Saw J.H."/>
            <person name="Jorgensen S.L."/>
            <person name="Zaremba-Niedzwiedzka K."/>
            <person name="Martijn J."/>
            <person name="Lind A.E."/>
            <person name="van Eijk R."/>
            <person name="Schleper C."/>
            <person name="Guy L."/>
            <person name="Ettema T.J."/>
        </authorList>
    </citation>
    <scope>NUCLEOTIDE SEQUENCE</scope>
</reference>
<proteinExistence type="predicted"/>
<feature type="non-terminal residue" evidence="1">
    <location>
        <position position="1"/>
    </location>
</feature>
<name>A0A0F8XYP3_9ZZZZ</name>
<protein>
    <submittedName>
        <fullName evidence="1">Uncharacterized protein</fullName>
    </submittedName>
</protein>
<sequence length="70" mass="8259">ILGLSSEEVVEEYGMLNLEIHLDESLPYRMQQNLVIHAVIEGFCRNWVHEKVEELEEHIRDALDKLDEIK</sequence>
<evidence type="ECO:0000313" key="1">
    <source>
        <dbReference type="EMBL" id="KKK47099.1"/>
    </source>
</evidence>
<comment type="caution">
    <text evidence="1">The sequence shown here is derived from an EMBL/GenBank/DDBJ whole genome shotgun (WGS) entry which is preliminary data.</text>
</comment>
<organism evidence="1">
    <name type="scientific">marine sediment metagenome</name>
    <dbReference type="NCBI Taxonomy" id="412755"/>
    <lineage>
        <taxon>unclassified sequences</taxon>
        <taxon>metagenomes</taxon>
        <taxon>ecological metagenomes</taxon>
    </lineage>
</organism>
<gene>
    <name evidence="1" type="ORF">LCGC14_3158600</name>
</gene>
<dbReference type="AlphaFoldDB" id="A0A0F8XYP3"/>
<dbReference type="EMBL" id="LAZR01069750">
    <property type="protein sequence ID" value="KKK47099.1"/>
    <property type="molecule type" value="Genomic_DNA"/>
</dbReference>